<gene>
    <name evidence="2" type="ORF">OGATHE_005829</name>
</gene>
<dbReference type="Proteomes" id="UP000788993">
    <property type="component" value="Unassembled WGS sequence"/>
</dbReference>
<sequence>MSSLLMLNLIFFLLNLLIDSEESKKERSSILILLEEPLLGCLDFGPLPESNASKIGDSISEPDFMSGVELAVDGWLMEFSSDFSVVPVPVSSDTSSLLSLPL</sequence>
<dbReference type="EMBL" id="JAEUBD010001504">
    <property type="protein sequence ID" value="KAH3659784.1"/>
    <property type="molecule type" value="Genomic_DNA"/>
</dbReference>
<evidence type="ECO:0000256" key="1">
    <source>
        <dbReference type="SAM" id="SignalP"/>
    </source>
</evidence>
<keyword evidence="3" id="KW-1185">Reference proteome</keyword>
<feature type="chain" id="PRO_5040239767" evidence="1">
    <location>
        <begin position="21"/>
        <end position="102"/>
    </location>
</feature>
<reference evidence="2" key="1">
    <citation type="journal article" date="2021" name="Open Biol.">
        <title>Shared evolutionary footprints suggest mitochondrial oxidative damage underlies multiple complex I losses in fungi.</title>
        <authorList>
            <person name="Schikora-Tamarit M.A."/>
            <person name="Marcet-Houben M."/>
            <person name="Nosek J."/>
            <person name="Gabaldon T."/>
        </authorList>
    </citation>
    <scope>NUCLEOTIDE SEQUENCE</scope>
    <source>
        <strain evidence="2">NCAIM Y.01608</strain>
    </source>
</reference>
<protein>
    <submittedName>
        <fullName evidence="2">Uncharacterized protein</fullName>
    </submittedName>
</protein>
<accession>A0A9P8NUS7</accession>
<evidence type="ECO:0000313" key="2">
    <source>
        <dbReference type="EMBL" id="KAH3659784.1"/>
    </source>
</evidence>
<name>A0A9P8NUS7_9ASCO</name>
<organism evidence="2 3">
    <name type="scientific">Ogataea polymorpha</name>
    <dbReference type="NCBI Taxonomy" id="460523"/>
    <lineage>
        <taxon>Eukaryota</taxon>
        <taxon>Fungi</taxon>
        <taxon>Dikarya</taxon>
        <taxon>Ascomycota</taxon>
        <taxon>Saccharomycotina</taxon>
        <taxon>Pichiomycetes</taxon>
        <taxon>Pichiales</taxon>
        <taxon>Pichiaceae</taxon>
        <taxon>Ogataea</taxon>
    </lineage>
</organism>
<keyword evidence="1" id="KW-0732">Signal</keyword>
<proteinExistence type="predicted"/>
<comment type="caution">
    <text evidence="2">The sequence shown here is derived from an EMBL/GenBank/DDBJ whole genome shotgun (WGS) entry which is preliminary data.</text>
</comment>
<dbReference type="AlphaFoldDB" id="A0A9P8NUS7"/>
<evidence type="ECO:0000313" key="3">
    <source>
        <dbReference type="Proteomes" id="UP000788993"/>
    </source>
</evidence>
<reference evidence="2" key="2">
    <citation type="submission" date="2021-01" db="EMBL/GenBank/DDBJ databases">
        <authorList>
            <person name="Schikora-Tamarit M.A."/>
        </authorList>
    </citation>
    <scope>NUCLEOTIDE SEQUENCE</scope>
    <source>
        <strain evidence="2">NCAIM Y.01608</strain>
    </source>
</reference>
<feature type="signal peptide" evidence="1">
    <location>
        <begin position="1"/>
        <end position="20"/>
    </location>
</feature>